<dbReference type="AlphaFoldDB" id="A0A7U3YNW6"/>
<protein>
    <recommendedName>
        <fullName evidence="2">Ice-binding protein C-terminal domain-containing protein</fullName>
    </recommendedName>
</protein>
<dbReference type="KEGG" id="dpr:Despr_2702"/>
<dbReference type="NCBIfam" id="TIGR02595">
    <property type="entry name" value="PEP_CTERM"/>
    <property type="match status" value="1"/>
</dbReference>
<dbReference type="Gene3D" id="2.60.120.380">
    <property type="match status" value="1"/>
</dbReference>
<gene>
    <name evidence="3" type="ordered locus">Despr_2702</name>
</gene>
<feature type="domain" description="Ice-binding protein C-terminal" evidence="2">
    <location>
        <begin position="173"/>
        <end position="196"/>
    </location>
</feature>
<accession>A0A7U3YNW6</accession>
<proteinExistence type="predicted"/>
<dbReference type="EMBL" id="CP002364">
    <property type="protein sequence ID" value="ADW18838.1"/>
    <property type="molecule type" value="Genomic_DNA"/>
</dbReference>
<sequence>MKKVFLAMACATMVSWAGSASADDYDFSGTMMYHNSVLTYSFTTDTDTTVTLFSSSWDDGGFDPMLGLWDSDGDLIYFQDDGHNTGSTVSNGSAYDHGEWDSYYDAAVSAGTYFVTITTYANFNMGPHLSDGFDYDDETPINLESWYEPANGYKQDFFAFHVLGATSANQVDPVPEPTTLLLFGTGLAGLTALSRRRVNR</sequence>
<keyword evidence="4" id="KW-1185">Reference proteome</keyword>
<dbReference type="NCBIfam" id="NF038127">
    <property type="entry name" value="FDP_fam"/>
    <property type="match status" value="1"/>
</dbReference>
<evidence type="ECO:0000313" key="3">
    <source>
        <dbReference type="EMBL" id="ADW18838.1"/>
    </source>
</evidence>
<name>A0A7U3YNW6_DESPD</name>
<organism evidence="3 4">
    <name type="scientific">Desulfobulbus propionicus (strain ATCC 33891 / DSM 2032 / VKM B-1956 / 1pr3)</name>
    <dbReference type="NCBI Taxonomy" id="577650"/>
    <lineage>
        <taxon>Bacteria</taxon>
        <taxon>Pseudomonadati</taxon>
        <taxon>Thermodesulfobacteriota</taxon>
        <taxon>Desulfobulbia</taxon>
        <taxon>Desulfobulbales</taxon>
        <taxon>Desulfobulbaceae</taxon>
        <taxon>Desulfobulbus</taxon>
    </lineage>
</organism>
<dbReference type="Pfam" id="PF07589">
    <property type="entry name" value="PEP-CTERM"/>
    <property type="match status" value="1"/>
</dbReference>
<dbReference type="RefSeq" id="WP_015725364.1">
    <property type="nucleotide sequence ID" value="NC_014972.1"/>
</dbReference>
<evidence type="ECO:0000313" key="4">
    <source>
        <dbReference type="Proteomes" id="UP000006365"/>
    </source>
</evidence>
<evidence type="ECO:0000259" key="2">
    <source>
        <dbReference type="Pfam" id="PF07589"/>
    </source>
</evidence>
<reference evidence="3 4" key="1">
    <citation type="journal article" date="2011" name="Stand. Genomic Sci.">
        <title>Complete genome sequence of Desulfobulbus propionicus type strain (1pr3).</title>
        <authorList>
            <person name="Pagani I."/>
            <person name="Lapidus A."/>
            <person name="Nolan M."/>
            <person name="Lucas S."/>
            <person name="Hammon N."/>
            <person name="Deshpande S."/>
            <person name="Cheng J.F."/>
            <person name="Chertkov O."/>
            <person name="Davenport K."/>
            <person name="Tapia R."/>
            <person name="Han C."/>
            <person name="Goodwin L."/>
            <person name="Pitluck S."/>
            <person name="Liolios K."/>
            <person name="Mavromatis K."/>
            <person name="Ivanova N."/>
            <person name="Mikhailova N."/>
            <person name="Pati A."/>
            <person name="Chen A."/>
            <person name="Palaniappan K."/>
            <person name="Land M."/>
            <person name="Hauser L."/>
            <person name="Chang Y.J."/>
            <person name="Jeffries C.D."/>
            <person name="Detter J.C."/>
            <person name="Brambilla E."/>
            <person name="Kannan K.P."/>
            <person name="Djao O.D."/>
            <person name="Rohde M."/>
            <person name="Pukall R."/>
            <person name="Spring S."/>
            <person name="Goker M."/>
            <person name="Sikorski J."/>
            <person name="Woyke T."/>
            <person name="Bristow J."/>
            <person name="Eisen J.A."/>
            <person name="Markowitz V."/>
            <person name="Hugenholtz P."/>
            <person name="Kyrpides N.C."/>
            <person name="Klenk H.P."/>
        </authorList>
    </citation>
    <scope>NUCLEOTIDE SEQUENCE [LARGE SCALE GENOMIC DNA]</scope>
    <source>
        <strain evidence="4">ATCC 33891 / DSM 2032 / 1pr3</strain>
    </source>
</reference>
<keyword evidence="1" id="KW-0732">Signal</keyword>
<dbReference type="InterPro" id="IPR013424">
    <property type="entry name" value="Ice-binding_C"/>
</dbReference>
<dbReference type="Proteomes" id="UP000006365">
    <property type="component" value="Chromosome"/>
</dbReference>
<feature type="chain" id="PRO_5031378001" description="Ice-binding protein C-terminal domain-containing protein" evidence="1">
    <location>
        <begin position="23"/>
        <end position="200"/>
    </location>
</feature>
<feature type="signal peptide" evidence="1">
    <location>
        <begin position="1"/>
        <end position="22"/>
    </location>
</feature>
<evidence type="ECO:0000256" key="1">
    <source>
        <dbReference type="SAM" id="SignalP"/>
    </source>
</evidence>